<dbReference type="EMBL" id="BARS01025288">
    <property type="protein sequence ID" value="GAG02425.1"/>
    <property type="molecule type" value="Genomic_DNA"/>
</dbReference>
<dbReference type="InterPro" id="IPR001412">
    <property type="entry name" value="aa-tRNA-synth_I_CS"/>
</dbReference>
<dbReference type="Pfam" id="PF03485">
    <property type="entry name" value="Arg_tRNA_synt_N"/>
    <property type="match status" value="1"/>
</dbReference>
<protein>
    <recommendedName>
        <fullName evidence="5">Arginyl tRNA synthetase N-terminal domain-containing protein</fullName>
    </recommendedName>
</protein>
<keyword evidence="4" id="KW-0030">Aminoacyl-tRNA synthetase</keyword>
<evidence type="ECO:0000256" key="1">
    <source>
        <dbReference type="ARBA" id="ARBA00022598"/>
    </source>
</evidence>
<evidence type="ECO:0000256" key="2">
    <source>
        <dbReference type="ARBA" id="ARBA00022741"/>
    </source>
</evidence>
<dbReference type="SUPFAM" id="SSF55190">
    <property type="entry name" value="Arginyl-tRNA synthetase (ArgRS), N-terminal 'additional' domain"/>
    <property type="match status" value="1"/>
</dbReference>
<dbReference type="Gene3D" id="3.40.50.620">
    <property type="entry name" value="HUPs"/>
    <property type="match status" value="1"/>
</dbReference>
<dbReference type="PANTHER" id="PTHR11956:SF5">
    <property type="entry name" value="ARGININE--TRNA LIGASE, CYTOPLASMIC"/>
    <property type="match status" value="1"/>
</dbReference>
<keyword evidence="2" id="KW-0547">Nucleotide-binding</keyword>
<dbReference type="Gene3D" id="3.30.1360.70">
    <property type="entry name" value="Arginyl tRNA synthetase N-terminal domain"/>
    <property type="match status" value="1"/>
</dbReference>
<accession>X0UA60</accession>
<comment type="caution">
    <text evidence="6">The sequence shown here is derived from an EMBL/GenBank/DDBJ whole genome shotgun (WGS) entry which is preliminary data.</text>
</comment>
<dbReference type="InterPro" id="IPR014729">
    <property type="entry name" value="Rossmann-like_a/b/a_fold"/>
</dbReference>
<dbReference type="PANTHER" id="PTHR11956">
    <property type="entry name" value="ARGINYL-TRNA SYNTHETASE"/>
    <property type="match status" value="1"/>
</dbReference>
<gene>
    <name evidence="6" type="ORF">S01H1_39986</name>
</gene>
<feature type="domain" description="Arginyl tRNA synthetase N-terminal" evidence="5">
    <location>
        <begin position="5"/>
        <end position="92"/>
    </location>
</feature>
<keyword evidence="3" id="KW-0067">ATP-binding</keyword>
<organism evidence="6">
    <name type="scientific">marine sediment metagenome</name>
    <dbReference type="NCBI Taxonomy" id="412755"/>
    <lineage>
        <taxon>unclassified sequences</taxon>
        <taxon>metagenomes</taxon>
        <taxon>ecological metagenomes</taxon>
    </lineage>
</organism>
<evidence type="ECO:0000259" key="5">
    <source>
        <dbReference type="SMART" id="SM01016"/>
    </source>
</evidence>
<dbReference type="GO" id="GO:0005737">
    <property type="term" value="C:cytoplasm"/>
    <property type="evidence" value="ECO:0007669"/>
    <property type="project" value="InterPro"/>
</dbReference>
<dbReference type="AlphaFoldDB" id="X0UA60"/>
<name>X0UA60_9ZZZZ</name>
<keyword evidence="1" id="KW-0436">Ligase</keyword>
<reference evidence="6" key="1">
    <citation type="journal article" date="2014" name="Front. Microbiol.">
        <title>High frequency of phylogenetically diverse reductive dehalogenase-homologous genes in deep subseafloor sedimentary metagenomes.</title>
        <authorList>
            <person name="Kawai M."/>
            <person name="Futagami T."/>
            <person name="Toyoda A."/>
            <person name="Takaki Y."/>
            <person name="Nishi S."/>
            <person name="Hori S."/>
            <person name="Arai W."/>
            <person name="Tsubouchi T."/>
            <person name="Morono Y."/>
            <person name="Uchiyama I."/>
            <person name="Ito T."/>
            <person name="Fujiyama A."/>
            <person name="Inagaki F."/>
            <person name="Takami H."/>
        </authorList>
    </citation>
    <scope>NUCLEOTIDE SEQUENCE</scope>
    <source>
        <strain evidence="6">Expedition CK06-06</strain>
    </source>
</reference>
<evidence type="ECO:0000256" key="3">
    <source>
        <dbReference type="ARBA" id="ARBA00022840"/>
    </source>
</evidence>
<dbReference type="InterPro" id="IPR005148">
    <property type="entry name" value="Arg-tRNA-synth_N"/>
</dbReference>
<dbReference type="GO" id="GO:0005524">
    <property type="term" value="F:ATP binding"/>
    <property type="evidence" value="ECO:0007669"/>
    <property type="project" value="UniProtKB-KW"/>
</dbReference>
<feature type="non-terminal residue" evidence="6">
    <location>
        <position position="146"/>
    </location>
</feature>
<sequence>MNIIIKIQQSFIEYLQKTFAIDEQLAGKCTFSLNIDPLKQQFGDLSTNAAMVLAKTLQKNPRELAQQIKTEFKHPAIEKLEIAGPGFINAYLTHEAFVQLAQELFEQKENFFKPDKLKPTKYILEFVSANPTGPLHVGHGRNAILG</sequence>
<dbReference type="InterPro" id="IPR036695">
    <property type="entry name" value="Arg-tRNA-synth_N_sf"/>
</dbReference>
<proteinExistence type="predicted"/>
<dbReference type="SMART" id="SM01016">
    <property type="entry name" value="Arg_tRNA_synt_N"/>
    <property type="match status" value="1"/>
</dbReference>
<dbReference type="InterPro" id="IPR001278">
    <property type="entry name" value="Arg-tRNA-ligase"/>
</dbReference>
<evidence type="ECO:0000256" key="4">
    <source>
        <dbReference type="ARBA" id="ARBA00023146"/>
    </source>
</evidence>
<dbReference type="GO" id="GO:0006420">
    <property type="term" value="P:arginyl-tRNA aminoacylation"/>
    <property type="evidence" value="ECO:0007669"/>
    <property type="project" value="InterPro"/>
</dbReference>
<dbReference type="GO" id="GO:0004814">
    <property type="term" value="F:arginine-tRNA ligase activity"/>
    <property type="evidence" value="ECO:0007669"/>
    <property type="project" value="InterPro"/>
</dbReference>
<dbReference type="PROSITE" id="PS00178">
    <property type="entry name" value="AA_TRNA_LIGASE_I"/>
    <property type="match status" value="1"/>
</dbReference>
<dbReference type="PRINTS" id="PR01038">
    <property type="entry name" value="TRNASYNTHARG"/>
</dbReference>
<dbReference type="SUPFAM" id="SSF52374">
    <property type="entry name" value="Nucleotidylyl transferase"/>
    <property type="match status" value="1"/>
</dbReference>
<evidence type="ECO:0000313" key="6">
    <source>
        <dbReference type="EMBL" id="GAG02425.1"/>
    </source>
</evidence>